<dbReference type="KEGG" id="cdu:CD36_18730"/>
<dbReference type="EMBL" id="FM992689">
    <property type="protein sequence ID" value="CAX43653.1"/>
    <property type="molecule type" value="Genomic_DNA"/>
</dbReference>
<sequence length="494" mass="57170">MFAKKYTRHYPYSKFSPGNEFKGLPATSLGITSETRFMSGLDSAKDEYTTWDLFVVHVLRVTLNFTIFTYMRLLDIHTFIINSWELMSIVLFDLNYKISSHKRDPVKHYYQTIIDESIFYWETLLYIPWLFWKVFNPRTGTPIGLSRCREYIPKLNTPKSVALVLQVNQPMFQSPPEIPQPYLDADRKIRIPEKKEVQYVIAIRNEYFTQCKSHMAAERVRVLREIGRFITWCCLVPTITEISIYEKLGACWDGDSSFIDSIKNSILVELVALANTCDPSELKQFRKVLPQIVLLDKYTKATYVVNDEDSNIPNINTDVTVDDILSAYEDHKKLVVTLCDHRVKTANYRVLSAKIIENNLGPDDPVFTEEIPTSPELIFAPSNEGHQVTRLCGYTCIDPNTETKVKSVLYFSHIKFGYPFFSRAMYHYALEFPFKLLEEVREQEEEEHPNMIPPSQDIAKIFKKISTSTLKQNAITNRISRVPSPQSLIAKSLA</sequence>
<evidence type="ECO:0000313" key="1">
    <source>
        <dbReference type="CGD" id="CAL0000160736"/>
    </source>
</evidence>
<reference evidence="2 3" key="1">
    <citation type="journal article" date="2009" name="Genome Res.">
        <title>Comparative genomics of the fungal pathogens Candida dubliniensis and Candida albicans.</title>
        <authorList>
            <person name="Jackson A.P."/>
            <person name="Gamble J.A."/>
            <person name="Yeomans T."/>
            <person name="Moran G.P."/>
            <person name="Saunders D."/>
            <person name="Harris D."/>
            <person name="Aslett M."/>
            <person name="Barrell J.F."/>
            <person name="Butler G."/>
            <person name="Citiulo F."/>
            <person name="Coleman D.C."/>
            <person name="de Groot P.W.J."/>
            <person name="Goodwin T.J."/>
            <person name="Quail M.A."/>
            <person name="McQuillan J."/>
            <person name="Munro C.A."/>
            <person name="Pain A."/>
            <person name="Poulter R.T."/>
            <person name="Rajandream M.A."/>
            <person name="Renauld H."/>
            <person name="Spiering M.J."/>
            <person name="Tivey A."/>
            <person name="Gow N.A.R."/>
            <person name="Barrell B."/>
            <person name="Sullivan D.J."/>
            <person name="Berriman M."/>
        </authorList>
    </citation>
    <scope>NUCLEOTIDE SEQUENCE [LARGE SCALE GENOMIC DNA]</scope>
    <source>
        <strain evidence="3">CD36 / ATCC MYA-646 / CBS 7987 / NCPF 3949 / NRRL Y-17841</strain>
    </source>
</reference>
<dbReference type="GeneID" id="8045905"/>
<dbReference type="OrthoDB" id="4026335at2759"/>
<dbReference type="VEuPathDB" id="FungiDB:CD36_18730"/>
<dbReference type="HOGENOM" id="CLU_037138_0_0_1"/>
<name>B9WB83_CANDC</name>
<keyword evidence="3" id="KW-1185">Reference proteome</keyword>
<evidence type="ECO:0000313" key="2">
    <source>
        <dbReference type="EMBL" id="CAX43653.1"/>
    </source>
</evidence>
<evidence type="ECO:0000313" key="3">
    <source>
        <dbReference type="Proteomes" id="UP000002605"/>
    </source>
</evidence>
<gene>
    <name evidence="1" type="ordered locus">Cd36_18730</name>
    <name evidence="2" type="ORF">CD36_18730</name>
</gene>
<proteinExistence type="predicted"/>
<dbReference type="Proteomes" id="UP000002605">
    <property type="component" value="Chromosome 2"/>
</dbReference>
<accession>B9WB83</accession>
<organism evidence="2 3">
    <name type="scientific">Candida dubliniensis (strain CD36 / ATCC MYA-646 / CBS 7987 / NCPF 3949 / NRRL Y-17841)</name>
    <name type="common">Yeast</name>
    <dbReference type="NCBI Taxonomy" id="573826"/>
    <lineage>
        <taxon>Eukaryota</taxon>
        <taxon>Fungi</taxon>
        <taxon>Dikarya</taxon>
        <taxon>Ascomycota</taxon>
        <taxon>Saccharomycotina</taxon>
        <taxon>Pichiomycetes</taxon>
        <taxon>Debaryomycetaceae</taxon>
        <taxon>Candida/Lodderomyces clade</taxon>
        <taxon>Candida</taxon>
    </lineage>
</organism>
<dbReference type="RefSeq" id="XP_002418353.1">
    <property type="nucleotide sequence ID" value="XM_002418308.1"/>
</dbReference>
<dbReference type="eggNOG" id="ENOG502S831">
    <property type="taxonomic scope" value="Eukaryota"/>
</dbReference>
<dbReference type="CGD" id="CAL0000160736">
    <property type="gene designation" value="Cd36_18730"/>
</dbReference>
<dbReference type="AlphaFoldDB" id="B9WB83"/>
<protein>
    <submittedName>
        <fullName evidence="2">Uncharacterized protein</fullName>
    </submittedName>
</protein>